<dbReference type="EMBL" id="VJMJ01000227">
    <property type="protein sequence ID" value="KAF0726072.1"/>
    <property type="molecule type" value="Genomic_DNA"/>
</dbReference>
<dbReference type="GO" id="GO:0008270">
    <property type="term" value="F:zinc ion binding"/>
    <property type="evidence" value="ECO:0007669"/>
    <property type="project" value="UniProtKB-KW"/>
</dbReference>
<reference evidence="9 10" key="1">
    <citation type="submission" date="2019-07" db="EMBL/GenBank/DDBJ databases">
        <title>Genomics analysis of Aphanomyces spp. identifies a new class of oomycete effector associated with host adaptation.</title>
        <authorList>
            <person name="Gaulin E."/>
        </authorList>
    </citation>
    <scope>NUCLEOTIDE SEQUENCE [LARGE SCALE GENOMIC DNA]</scope>
    <source>
        <strain evidence="9 10">ATCC 201684</strain>
    </source>
</reference>
<accession>A0A6G0WFI6</accession>
<proteinExistence type="predicted"/>
<evidence type="ECO:0000259" key="8">
    <source>
        <dbReference type="PROSITE" id="PS51292"/>
    </source>
</evidence>
<keyword evidence="1" id="KW-0479">Metal-binding</keyword>
<keyword evidence="6" id="KW-0812">Transmembrane</keyword>
<organism evidence="9 10">
    <name type="scientific">Aphanomyces euteiches</name>
    <dbReference type="NCBI Taxonomy" id="100861"/>
    <lineage>
        <taxon>Eukaryota</taxon>
        <taxon>Sar</taxon>
        <taxon>Stramenopiles</taxon>
        <taxon>Oomycota</taxon>
        <taxon>Saprolegniomycetes</taxon>
        <taxon>Saprolegniales</taxon>
        <taxon>Verrucalvaceae</taxon>
        <taxon>Aphanomyces</taxon>
    </lineage>
</organism>
<feature type="transmembrane region" description="Helical" evidence="6">
    <location>
        <begin position="169"/>
        <end position="194"/>
    </location>
</feature>
<dbReference type="PANTHER" id="PTHR46347">
    <property type="entry name" value="RING/FYVE/PHD ZINC FINGER SUPERFAMILY PROTEIN"/>
    <property type="match status" value="1"/>
</dbReference>
<comment type="caution">
    <text evidence="9">The sequence shown here is derived from an EMBL/GenBank/DDBJ whole genome shotgun (WGS) entry which is preliminary data.</text>
</comment>
<evidence type="ECO:0000259" key="7">
    <source>
        <dbReference type="PROSITE" id="PS50089"/>
    </source>
</evidence>
<evidence type="ECO:0000256" key="2">
    <source>
        <dbReference type="ARBA" id="ARBA00022771"/>
    </source>
</evidence>
<name>A0A6G0WFI6_9STRA</name>
<dbReference type="Gene3D" id="3.30.40.10">
    <property type="entry name" value="Zinc/RING finger domain, C3HC4 (zinc finger)"/>
    <property type="match status" value="1"/>
</dbReference>
<dbReference type="SMART" id="SM00744">
    <property type="entry name" value="RINGv"/>
    <property type="match status" value="1"/>
</dbReference>
<dbReference type="InterPro" id="IPR011016">
    <property type="entry name" value="Znf_RING-CH"/>
</dbReference>
<dbReference type="SUPFAM" id="SSF57850">
    <property type="entry name" value="RING/U-box"/>
    <property type="match status" value="1"/>
</dbReference>
<keyword evidence="2 4" id="KW-0863">Zinc-finger</keyword>
<keyword evidence="3" id="KW-0862">Zinc</keyword>
<dbReference type="AlphaFoldDB" id="A0A6G0WFI6"/>
<evidence type="ECO:0000256" key="6">
    <source>
        <dbReference type="SAM" id="Phobius"/>
    </source>
</evidence>
<feature type="transmembrane region" description="Helical" evidence="6">
    <location>
        <begin position="244"/>
        <end position="268"/>
    </location>
</feature>
<evidence type="ECO:0000256" key="3">
    <source>
        <dbReference type="ARBA" id="ARBA00022833"/>
    </source>
</evidence>
<keyword evidence="6" id="KW-0472">Membrane</keyword>
<sequence length="302" mass="33922">MEATNDIVLESTAKYDRVESPKQQLPPSTRKEDEEGDKPFCYICLDTSSGEENSPDELLAPCSCMTHVHRKCLDHWRATSFTYNCMTHCPTCQEPYEFEPIEGESPEEIKKQISRARWGRALLVLLVILFGSMIIALIDAGTPKFFGLHWNALNGQIYNWIGLTSVPRFVIYFLLSLAMTVLITCLVLAIRWCWRCRRNGVRASGVYRRADHRAVDADDNTYASVCWCNVSICDCSSSDYGEYAIIMVVVVAICAVLAGIVLIFVALVGGVGSVVDRKGEQRIRTLQVQEKRVKNLRPLSAV</sequence>
<evidence type="ECO:0000313" key="10">
    <source>
        <dbReference type="Proteomes" id="UP000481153"/>
    </source>
</evidence>
<dbReference type="VEuPathDB" id="FungiDB:AeMF1_009534"/>
<evidence type="ECO:0000313" key="9">
    <source>
        <dbReference type="EMBL" id="KAF0726072.1"/>
    </source>
</evidence>
<dbReference type="PROSITE" id="PS51292">
    <property type="entry name" value="ZF_RING_CH"/>
    <property type="match status" value="1"/>
</dbReference>
<evidence type="ECO:0000256" key="5">
    <source>
        <dbReference type="SAM" id="MobiDB-lite"/>
    </source>
</evidence>
<gene>
    <name evidence="9" type="ORF">Ae201684_015622</name>
</gene>
<feature type="domain" description="RING-CH-type" evidence="8">
    <location>
        <begin position="33"/>
        <end position="99"/>
    </location>
</feature>
<evidence type="ECO:0000256" key="1">
    <source>
        <dbReference type="ARBA" id="ARBA00022723"/>
    </source>
</evidence>
<dbReference type="InterPro" id="IPR001841">
    <property type="entry name" value="Znf_RING"/>
</dbReference>
<dbReference type="InterPro" id="IPR013083">
    <property type="entry name" value="Znf_RING/FYVE/PHD"/>
</dbReference>
<dbReference type="PROSITE" id="PS50089">
    <property type="entry name" value="ZF_RING_2"/>
    <property type="match status" value="1"/>
</dbReference>
<dbReference type="Proteomes" id="UP000481153">
    <property type="component" value="Unassembled WGS sequence"/>
</dbReference>
<dbReference type="PANTHER" id="PTHR46347:SF1">
    <property type="entry name" value="RING_FYVE_PHD ZINC FINGER SUPERFAMILY PROTEIN"/>
    <property type="match status" value="1"/>
</dbReference>
<feature type="domain" description="RING-type" evidence="7">
    <location>
        <begin position="41"/>
        <end position="93"/>
    </location>
</feature>
<evidence type="ECO:0000256" key="4">
    <source>
        <dbReference type="PROSITE-ProRule" id="PRU00175"/>
    </source>
</evidence>
<feature type="region of interest" description="Disordered" evidence="5">
    <location>
        <begin position="1"/>
        <end position="35"/>
    </location>
</feature>
<keyword evidence="6" id="KW-1133">Transmembrane helix</keyword>
<protein>
    <submittedName>
        <fullName evidence="9">Uncharacterized protein</fullName>
    </submittedName>
</protein>
<feature type="transmembrane region" description="Helical" evidence="6">
    <location>
        <begin position="118"/>
        <end position="138"/>
    </location>
</feature>
<keyword evidence="10" id="KW-1185">Reference proteome</keyword>